<dbReference type="AlphaFoldDB" id="A0AAE2C2B3"/>
<comment type="caution">
    <text evidence="2">The sequence shown here is derived from an EMBL/GenBank/DDBJ whole genome shotgun (WGS) entry which is preliminary data.</text>
</comment>
<evidence type="ECO:0000313" key="2">
    <source>
        <dbReference type="EMBL" id="KAK4406474.1"/>
    </source>
</evidence>
<feature type="domain" description="Retroviral polymerase SH3-like" evidence="1">
    <location>
        <begin position="17"/>
        <end position="65"/>
    </location>
</feature>
<dbReference type="PANTHER" id="PTHR11439">
    <property type="entry name" value="GAG-POL-RELATED RETROTRANSPOSON"/>
    <property type="match status" value="1"/>
</dbReference>
<dbReference type="PANTHER" id="PTHR11439:SF470">
    <property type="entry name" value="CYSTEINE-RICH RLK (RECEPTOR-LIKE PROTEIN KINASE) 8"/>
    <property type="match status" value="1"/>
</dbReference>
<evidence type="ECO:0000313" key="3">
    <source>
        <dbReference type="Proteomes" id="UP001289374"/>
    </source>
</evidence>
<dbReference type="CDD" id="cd09272">
    <property type="entry name" value="RNase_HI_RT_Ty1"/>
    <property type="match status" value="1"/>
</dbReference>
<reference evidence="2" key="1">
    <citation type="submission" date="2020-06" db="EMBL/GenBank/DDBJ databases">
        <authorList>
            <person name="Li T."/>
            <person name="Hu X."/>
            <person name="Zhang T."/>
            <person name="Song X."/>
            <person name="Zhang H."/>
            <person name="Dai N."/>
            <person name="Sheng W."/>
            <person name="Hou X."/>
            <person name="Wei L."/>
        </authorList>
    </citation>
    <scope>NUCLEOTIDE SEQUENCE</scope>
    <source>
        <strain evidence="2">K16</strain>
        <tissue evidence="2">Leaf</tissue>
    </source>
</reference>
<keyword evidence="3" id="KW-1185">Reference proteome</keyword>
<evidence type="ECO:0000259" key="1">
    <source>
        <dbReference type="Pfam" id="PF25597"/>
    </source>
</evidence>
<reference evidence="2" key="2">
    <citation type="journal article" date="2024" name="Plant">
        <title>Genomic evolution and insights into agronomic trait innovations of Sesamum species.</title>
        <authorList>
            <person name="Miao H."/>
            <person name="Wang L."/>
            <person name="Qu L."/>
            <person name="Liu H."/>
            <person name="Sun Y."/>
            <person name="Le M."/>
            <person name="Wang Q."/>
            <person name="Wei S."/>
            <person name="Zheng Y."/>
            <person name="Lin W."/>
            <person name="Duan Y."/>
            <person name="Cao H."/>
            <person name="Xiong S."/>
            <person name="Wang X."/>
            <person name="Wei L."/>
            <person name="Li C."/>
            <person name="Ma Q."/>
            <person name="Ju M."/>
            <person name="Zhao R."/>
            <person name="Li G."/>
            <person name="Mu C."/>
            <person name="Tian Q."/>
            <person name="Mei H."/>
            <person name="Zhang T."/>
            <person name="Gao T."/>
            <person name="Zhang H."/>
        </authorList>
    </citation>
    <scope>NUCLEOTIDE SEQUENCE</scope>
    <source>
        <strain evidence="2">K16</strain>
    </source>
</reference>
<organism evidence="2 3">
    <name type="scientific">Sesamum angolense</name>
    <dbReference type="NCBI Taxonomy" id="2727404"/>
    <lineage>
        <taxon>Eukaryota</taxon>
        <taxon>Viridiplantae</taxon>
        <taxon>Streptophyta</taxon>
        <taxon>Embryophyta</taxon>
        <taxon>Tracheophyta</taxon>
        <taxon>Spermatophyta</taxon>
        <taxon>Magnoliopsida</taxon>
        <taxon>eudicotyledons</taxon>
        <taxon>Gunneridae</taxon>
        <taxon>Pentapetalae</taxon>
        <taxon>asterids</taxon>
        <taxon>lamiids</taxon>
        <taxon>Lamiales</taxon>
        <taxon>Pedaliaceae</taxon>
        <taxon>Sesamum</taxon>
    </lineage>
</organism>
<proteinExistence type="predicted"/>
<dbReference type="Proteomes" id="UP001289374">
    <property type="component" value="Unassembled WGS sequence"/>
</dbReference>
<gene>
    <name evidence="2" type="ORF">Sango_0653900</name>
</gene>
<protein>
    <recommendedName>
        <fullName evidence="1">Retroviral polymerase SH3-like domain-containing protein</fullName>
    </recommendedName>
</protein>
<dbReference type="Pfam" id="PF25597">
    <property type="entry name" value="SH3_retrovirus"/>
    <property type="match status" value="1"/>
</dbReference>
<name>A0AAE2C2B3_9LAMI</name>
<accession>A0AAE2C2B3</accession>
<dbReference type="EMBL" id="JACGWL010000003">
    <property type="protein sequence ID" value="KAK4406474.1"/>
    <property type="molecule type" value="Genomic_DNA"/>
</dbReference>
<sequence length="220" mass="25078">MLYGIPPSYEHLRTFGCLCFASNLDPQKFKFHKRAFKCMFLGYSMTQKAYRVYDLESQHTLTSRKLRNTVPFPDQRLTLNTVAWLPLFYELRWISCILKDFGISLAVPIPLICDNKAALHILANPVFHECTKHIELDCHLIRDGYKDDFIDLTHVRSTAQLNDLFTKVLPLKVFWFSALQVGTGVLRFQSHLWGAVGIHCVDTATLATIDAARPVNGGTC</sequence>
<dbReference type="InterPro" id="IPR057670">
    <property type="entry name" value="SH3_retrovirus"/>
</dbReference>